<dbReference type="CDD" id="cd00202">
    <property type="entry name" value="ZnF_GATA"/>
    <property type="match status" value="1"/>
</dbReference>
<dbReference type="AlphaFoldDB" id="A0AAW1Q3I5"/>
<evidence type="ECO:0000256" key="4">
    <source>
        <dbReference type="ARBA" id="ARBA00023015"/>
    </source>
</evidence>
<evidence type="ECO:0000256" key="9">
    <source>
        <dbReference type="SAM" id="MobiDB-lite"/>
    </source>
</evidence>
<accession>A0AAW1Q3I5</accession>
<gene>
    <name evidence="11" type="ORF">WJX72_002048</name>
</gene>
<evidence type="ECO:0000256" key="2">
    <source>
        <dbReference type="ARBA" id="ARBA00022771"/>
    </source>
</evidence>
<name>A0AAW1Q3I5_9CHLO</name>
<keyword evidence="5" id="KW-0804">Transcription</keyword>
<feature type="compositionally biased region" description="Low complexity" evidence="9">
    <location>
        <begin position="301"/>
        <end position="326"/>
    </location>
</feature>
<evidence type="ECO:0000256" key="1">
    <source>
        <dbReference type="ARBA" id="ARBA00022723"/>
    </source>
</evidence>
<protein>
    <recommendedName>
        <fullName evidence="10">GATA-type domain-containing protein</fullName>
    </recommendedName>
</protein>
<dbReference type="InterPro" id="IPR013088">
    <property type="entry name" value="Znf_NHR/GATA"/>
</dbReference>
<comment type="function">
    <text evidence="7">Transcriptional regulator that specifically binds 5'-GATA-3' or 5'-GAT-3' motifs within gene promoters.</text>
</comment>
<feature type="compositionally biased region" description="Low complexity" evidence="9">
    <location>
        <begin position="153"/>
        <end position="165"/>
    </location>
</feature>
<evidence type="ECO:0000256" key="8">
    <source>
        <dbReference type="PROSITE-ProRule" id="PRU00094"/>
    </source>
</evidence>
<dbReference type="Proteomes" id="UP001489004">
    <property type="component" value="Unassembled WGS sequence"/>
</dbReference>
<evidence type="ECO:0000256" key="3">
    <source>
        <dbReference type="ARBA" id="ARBA00022833"/>
    </source>
</evidence>
<evidence type="ECO:0000313" key="11">
    <source>
        <dbReference type="EMBL" id="KAK9816564.1"/>
    </source>
</evidence>
<dbReference type="SUPFAM" id="SSF57716">
    <property type="entry name" value="Glucocorticoid receptor-like (DNA-binding domain)"/>
    <property type="match status" value="1"/>
</dbReference>
<keyword evidence="2 8" id="KW-0863">Zinc-finger</keyword>
<sequence length="453" mass="48398">MLSTTLQWEVLRAAEKACSSKHSAHQSGTRLLPGHFLKVSQGSSVGHPHSMNEFYPQLFVTEPIGGSGGKLPKEVVKAQIAAPAPQSRPAANFQRPSFGFGAGPKACTQCGTTRTPQWREGPLGPKTLCNACGVKRVRQMRLHTEGNKRRPSQSKPAAPAASVQSLKATSSGALSSDSLDDMPLTMDASDAEANIVKRPVRKAAARAASRTAEFAASGDWPEDDETSPVHRGARLPYLNCDESDDESGEENSDSAEEVAWAPVQRHPAPPSPMVTIGVECAAAVNLLTMSAKDKDAEHRIGSSQAGASSSAPAQQSGGDSQAQQQMTVEQAQMNSANYVAMANAMKYNYELPIYEKALSGLQETLRTLPPAKHMEYMMLKEEVDTSTRESAAADAAVAAVAKILAIKQAAAIRARTANARAVKKMHQYLSTLDDENNAWLRAAAPAQKKRRST</sequence>
<evidence type="ECO:0000256" key="7">
    <source>
        <dbReference type="ARBA" id="ARBA00037539"/>
    </source>
</evidence>
<keyword evidence="1" id="KW-0479">Metal-binding</keyword>
<comment type="caution">
    <text evidence="11">The sequence shown here is derived from an EMBL/GenBank/DDBJ whole genome shotgun (WGS) entry which is preliminary data.</text>
</comment>
<proteinExistence type="inferred from homology"/>
<keyword evidence="3" id="KW-0862">Zinc</keyword>
<evidence type="ECO:0000256" key="6">
    <source>
        <dbReference type="ARBA" id="ARBA00024019"/>
    </source>
</evidence>
<dbReference type="SMART" id="SM00401">
    <property type="entry name" value="ZnF_GATA"/>
    <property type="match status" value="1"/>
</dbReference>
<dbReference type="PANTHER" id="PTHR47172:SF24">
    <property type="entry name" value="GATA ZINC FINGER DOMAIN-CONTAINING PROTEIN 14-RELATED"/>
    <property type="match status" value="1"/>
</dbReference>
<evidence type="ECO:0000313" key="12">
    <source>
        <dbReference type="Proteomes" id="UP001489004"/>
    </source>
</evidence>
<feature type="region of interest" description="Disordered" evidence="9">
    <location>
        <begin position="143"/>
        <end position="183"/>
    </location>
</feature>
<comment type="similarity">
    <text evidence="6">Belongs to the type IV zinc-finger family. Class B subfamily.</text>
</comment>
<keyword evidence="4" id="KW-0805">Transcription regulation</keyword>
<dbReference type="Pfam" id="PF00320">
    <property type="entry name" value="GATA"/>
    <property type="match status" value="1"/>
</dbReference>
<dbReference type="InterPro" id="IPR000679">
    <property type="entry name" value="Znf_GATA"/>
</dbReference>
<dbReference type="Gene3D" id="3.30.50.10">
    <property type="entry name" value="Erythroid Transcription Factor GATA-1, subunit A"/>
    <property type="match status" value="1"/>
</dbReference>
<dbReference type="PANTHER" id="PTHR47172">
    <property type="entry name" value="OS01G0976800 PROTEIN"/>
    <property type="match status" value="1"/>
</dbReference>
<keyword evidence="12" id="KW-1185">Reference proteome</keyword>
<organism evidence="11 12">
    <name type="scientific">[Myrmecia] bisecta</name>
    <dbReference type="NCBI Taxonomy" id="41462"/>
    <lineage>
        <taxon>Eukaryota</taxon>
        <taxon>Viridiplantae</taxon>
        <taxon>Chlorophyta</taxon>
        <taxon>core chlorophytes</taxon>
        <taxon>Trebouxiophyceae</taxon>
        <taxon>Trebouxiales</taxon>
        <taxon>Trebouxiaceae</taxon>
        <taxon>Myrmecia</taxon>
    </lineage>
</organism>
<evidence type="ECO:0000256" key="5">
    <source>
        <dbReference type="ARBA" id="ARBA00023163"/>
    </source>
</evidence>
<evidence type="ECO:0000259" key="10">
    <source>
        <dbReference type="PROSITE" id="PS50114"/>
    </source>
</evidence>
<dbReference type="PROSITE" id="PS50114">
    <property type="entry name" value="GATA_ZN_FINGER_2"/>
    <property type="match status" value="1"/>
</dbReference>
<dbReference type="GO" id="GO:0006355">
    <property type="term" value="P:regulation of DNA-templated transcription"/>
    <property type="evidence" value="ECO:0007669"/>
    <property type="project" value="InterPro"/>
</dbReference>
<reference evidence="11 12" key="1">
    <citation type="journal article" date="2024" name="Nat. Commun.">
        <title>Phylogenomics reveals the evolutionary origins of lichenization in chlorophyte algae.</title>
        <authorList>
            <person name="Puginier C."/>
            <person name="Libourel C."/>
            <person name="Otte J."/>
            <person name="Skaloud P."/>
            <person name="Haon M."/>
            <person name="Grisel S."/>
            <person name="Petersen M."/>
            <person name="Berrin J.G."/>
            <person name="Delaux P.M."/>
            <person name="Dal Grande F."/>
            <person name="Keller J."/>
        </authorList>
    </citation>
    <scope>NUCLEOTIDE SEQUENCE [LARGE SCALE GENOMIC DNA]</scope>
    <source>
        <strain evidence="11 12">SAG 2043</strain>
    </source>
</reference>
<dbReference type="PROSITE" id="PS00344">
    <property type="entry name" value="GATA_ZN_FINGER_1"/>
    <property type="match status" value="1"/>
</dbReference>
<feature type="region of interest" description="Disordered" evidence="9">
    <location>
        <begin position="212"/>
        <end position="271"/>
    </location>
</feature>
<dbReference type="GO" id="GO:0043565">
    <property type="term" value="F:sequence-specific DNA binding"/>
    <property type="evidence" value="ECO:0007669"/>
    <property type="project" value="InterPro"/>
</dbReference>
<feature type="domain" description="GATA-type" evidence="10">
    <location>
        <begin position="107"/>
        <end position="134"/>
    </location>
</feature>
<feature type="region of interest" description="Disordered" evidence="9">
    <location>
        <begin position="294"/>
        <end position="326"/>
    </location>
</feature>
<dbReference type="EMBL" id="JALJOR010000005">
    <property type="protein sequence ID" value="KAK9816564.1"/>
    <property type="molecule type" value="Genomic_DNA"/>
</dbReference>
<feature type="compositionally biased region" description="Acidic residues" evidence="9">
    <location>
        <begin position="241"/>
        <end position="256"/>
    </location>
</feature>
<dbReference type="GO" id="GO:0008270">
    <property type="term" value="F:zinc ion binding"/>
    <property type="evidence" value="ECO:0007669"/>
    <property type="project" value="UniProtKB-KW"/>
</dbReference>